<accession>A0A2T4AZI5</accession>
<sequence>MADYASDSSEGEFTETNVLLGYASKEAEEDTISKLGGTPVNYFSPLHYSFLLRFFSMAMTCASKAFDWLDADKPPSAALARCKVCKDLMALLLQLNGELPEKFPSHERRLYVFACRRATCRRKAGSVRALRGVRVWKDGAEATAEVEKKKPETKREPEEKKKEENGPGLGESLFGAKPLGQAGGNPFSSGGANPFSSGSSNPFSTSSSNPFSSQPAKPATAPAEKPAAASASAAATTNLSKTFAETLALNTTPAGPPPPPEPWPEKAAQPTPYPTLYLADADYETLDPTSTTNKLPANVTIADSDAPEPSALDREAFESAMDATFQKFADRMAQNPEQCIRYEFGGAPLLYSKSDAVGELLTKRTMPGCPNCGGRRTFEVQLTPNAITELEEGDLSLDGMEWGTIIVGVCERDCLVRGTGVEEACYLEEWAGVQWEELSKGK</sequence>
<dbReference type="GO" id="GO:0005737">
    <property type="term" value="C:cytoplasm"/>
    <property type="evidence" value="ECO:0007669"/>
    <property type="project" value="InterPro"/>
</dbReference>
<keyword evidence="4" id="KW-1185">Reference proteome</keyword>
<evidence type="ECO:0000256" key="1">
    <source>
        <dbReference type="SAM" id="MobiDB-lite"/>
    </source>
</evidence>
<feature type="compositionally biased region" description="Basic and acidic residues" evidence="1">
    <location>
        <begin position="141"/>
        <end position="165"/>
    </location>
</feature>
<name>A0A2T4AZI5_9HYPO</name>
<dbReference type="Pfam" id="PF04194">
    <property type="entry name" value="PDCD2_C"/>
    <property type="match status" value="1"/>
</dbReference>
<protein>
    <recommendedName>
        <fullName evidence="2">Programmed cell death protein 2 C-terminal domain-containing protein</fullName>
    </recommendedName>
</protein>
<dbReference type="AlphaFoldDB" id="A0A2T4AZI5"/>
<reference evidence="4" key="1">
    <citation type="submission" date="2016-07" db="EMBL/GenBank/DDBJ databases">
        <title>Multiple horizontal gene transfer events from other fungi enriched the ability of initially mycotrophic Trichoderma (Ascomycota) to feed on dead plant biomass.</title>
        <authorList>
            <consortium name="DOE Joint Genome Institute"/>
            <person name="Atanasova L."/>
            <person name="Chenthamara K."/>
            <person name="Zhang J."/>
            <person name="Grujic M."/>
            <person name="Henrissat B."/>
            <person name="Kuo A."/>
            <person name="Aerts A."/>
            <person name="Salamov A."/>
            <person name="Lipzen A."/>
            <person name="Labutti K."/>
            <person name="Barry K."/>
            <person name="Miao Y."/>
            <person name="Rahimi M.J."/>
            <person name="Shen Q."/>
            <person name="Grigoriev I.V."/>
            <person name="Kubicek C.P."/>
            <person name="Druzhinina I.S."/>
        </authorList>
    </citation>
    <scope>NUCLEOTIDE SEQUENCE [LARGE SCALE GENOMIC DNA]</scope>
    <source>
        <strain evidence="4">TUCIM 6016</strain>
    </source>
</reference>
<dbReference type="InterPro" id="IPR007320">
    <property type="entry name" value="PDCD2_C"/>
</dbReference>
<dbReference type="RefSeq" id="XP_024745718.1">
    <property type="nucleotide sequence ID" value="XM_024897555.1"/>
</dbReference>
<proteinExistence type="predicted"/>
<feature type="compositionally biased region" description="Low complexity" evidence="1">
    <location>
        <begin position="186"/>
        <end position="236"/>
    </location>
</feature>
<feature type="domain" description="Programmed cell death protein 2 C-terminal" evidence="2">
    <location>
        <begin position="322"/>
        <end position="435"/>
    </location>
</feature>
<dbReference type="GO" id="GO:0030490">
    <property type="term" value="P:maturation of SSU-rRNA"/>
    <property type="evidence" value="ECO:0007669"/>
    <property type="project" value="TreeGrafter"/>
</dbReference>
<evidence type="ECO:0000259" key="2">
    <source>
        <dbReference type="Pfam" id="PF04194"/>
    </source>
</evidence>
<gene>
    <name evidence="3" type="ORF">BBK36DRAFT_148311</name>
</gene>
<dbReference type="Proteomes" id="UP000241546">
    <property type="component" value="Unassembled WGS sequence"/>
</dbReference>
<evidence type="ECO:0000313" key="3">
    <source>
        <dbReference type="EMBL" id="PTB62398.1"/>
    </source>
</evidence>
<feature type="region of interest" description="Disordered" evidence="1">
    <location>
        <begin position="141"/>
        <end position="236"/>
    </location>
</feature>
<dbReference type="OrthoDB" id="443682at2759"/>
<feature type="region of interest" description="Disordered" evidence="1">
    <location>
        <begin position="249"/>
        <end position="272"/>
    </location>
</feature>
<dbReference type="GeneID" id="36605673"/>
<organism evidence="3 4">
    <name type="scientific">Trichoderma citrinoviride</name>
    <dbReference type="NCBI Taxonomy" id="58853"/>
    <lineage>
        <taxon>Eukaryota</taxon>
        <taxon>Fungi</taxon>
        <taxon>Dikarya</taxon>
        <taxon>Ascomycota</taxon>
        <taxon>Pezizomycotina</taxon>
        <taxon>Sordariomycetes</taxon>
        <taxon>Hypocreomycetidae</taxon>
        <taxon>Hypocreales</taxon>
        <taxon>Hypocreaceae</taxon>
        <taxon>Trichoderma</taxon>
    </lineage>
</organism>
<dbReference type="PANTHER" id="PTHR47524">
    <property type="entry name" value="20S RRNA ACCUMULATION PROTEIN 4"/>
    <property type="match status" value="1"/>
</dbReference>
<evidence type="ECO:0000313" key="4">
    <source>
        <dbReference type="Proteomes" id="UP000241546"/>
    </source>
</evidence>
<dbReference type="EMBL" id="KZ680223">
    <property type="protein sequence ID" value="PTB62398.1"/>
    <property type="molecule type" value="Genomic_DNA"/>
</dbReference>
<dbReference type="PANTHER" id="PTHR47524:SF1">
    <property type="entry name" value="20S RRNA ACCUMULATION PROTEIN 4"/>
    <property type="match status" value="1"/>
</dbReference>